<name>A0A194XEV5_MOLSC</name>
<dbReference type="PANTHER" id="PTHR37490">
    <property type="entry name" value="EXPRESSED PROTEIN"/>
    <property type="match status" value="1"/>
</dbReference>
<dbReference type="EMBL" id="KQ947412">
    <property type="protein sequence ID" value="KUJ18698.1"/>
    <property type="molecule type" value="Genomic_DNA"/>
</dbReference>
<dbReference type="Pfam" id="PF11913">
    <property type="entry name" value="DUF3431"/>
    <property type="match status" value="1"/>
</dbReference>
<organism evidence="1 2">
    <name type="scientific">Mollisia scopiformis</name>
    <name type="common">Conifer needle endophyte fungus</name>
    <name type="synonym">Phialocephala scopiformis</name>
    <dbReference type="NCBI Taxonomy" id="149040"/>
    <lineage>
        <taxon>Eukaryota</taxon>
        <taxon>Fungi</taxon>
        <taxon>Dikarya</taxon>
        <taxon>Ascomycota</taxon>
        <taxon>Pezizomycotina</taxon>
        <taxon>Leotiomycetes</taxon>
        <taxon>Helotiales</taxon>
        <taxon>Mollisiaceae</taxon>
        <taxon>Mollisia</taxon>
    </lineage>
</organism>
<dbReference type="InterPro" id="IPR021838">
    <property type="entry name" value="DUF3431"/>
</dbReference>
<dbReference type="Proteomes" id="UP000070700">
    <property type="component" value="Unassembled WGS sequence"/>
</dbReference>
<accession>A0A194XEV5</accession>
<sequence>APRGPPTVNLVLATLAAKPHHWTESLTIPSLAIIPYIADDPNAQYHPPANKGNEAISYLTYLHDFYDILPEISIFIHGSDSSWHIDGVLAHSTKEALNTLDLEEVRRRGYLNLRTSWANACPVWINTSIQIGDERYDEKLREEEPFMRAAIEAIFPNKKVPMALASPCCSQFAVTKERIRRIPKEQYKRAIDWLMSTELESKVSGRIWEHLWHWLFLGKDIDCPSEWRALCVWYHLCFEDEKD</sequence>
<evidence type="ECO:0000313" key="1">
    <source>
        <dbReference type="EMBL" id="KUJ18698.1"/>
    </source>
</evidence>
<feature type="non-terminal residue" evidence="1">
    <location>
        <position position="243"/>
    </location>
</feature>
<dbReference type="AlphaFoldDB" id="A0A194XEV5"/>
<dbReference type="InParanoid" id="A0A194XEV5"/>
<keyword evidence="2" id="KW-1185">Reference proteome</keyword>
<proteinExistence type="predicted"/>
<protein>
    <submittedName>
        <fullName evidence="1">Uncharacterized protein</fullName>
    </submittedName>
</protein>
<dbReference type="KEGG" id="psco:LY89DRAFT_557500"/>
<dbReference type="PANTHER" id="PTHR37490:SF3">
    <property type="entry name" value="DUF3431 DOMAIN CONTAINING PROTEIN"/>
    <property type="match status" value="1"/>
</dbReference>
<evidence type="ECO:0000313" key="2">
    <source>
        <dbReference type="Proteomes" id="UP000070700"/>
    </source>
</evidence>
<dbReference type="GeneID" id="28818125"/>
<dbReference type="RefSeq" id="XP_018073053.1">
    <property type="nucleotide sequence ID" value="XM_018208399.1"/>
</dbReference>
<feature type="non-terminal residue" evidence="1">
    <location>
        <position position="1"/>
    </location>
</feature>
<gene>
    <name evidence="1" type="ORF">LY89DRAFT_557500</name>
</gene>
<reference evidence="1 2" key="1">
    <citation type="submission" date="2015-10" db="EMBL/GenBank/DDBJ databases">
        <title>Full genome of DAOMC 229536 Phialocephala scopiformis, a fungal endophyte of spruce producing the potent anti-insectan compound rugulosin.</title>
        <authorList>
            <consortium name="DOE Joint Genome Institute"/>
            <person name="Walker A.K."/>
            <person name="Frasz S.L."/>
            <person name="Seifert K.A."/>
            <person name="Miller J.D."/>
            <person name="Mondo S.J."/>
            <person name="Labutti K."/>
            <person name="Lipzen A."/>
            <person name="Dockter R."/>
            <person name="Kennedy M."/>
            <person name="Grigoriev I.V."/>
            <person name="Spatafora J.W."/>
        </authorList>
    </citation>
    <scope>NUCLEOTIDE SEQUENCE [LARGE SCALE GENOMIC DNA]</scope>
    <source>
        <strain evidence="1 2">CBS 120377</strain>
    </source>
</reference>
<dbReference type="OrthoDB" id="426718at2759"/>